<evidence type="ECO:0000256" key="1">
    <source>
        <dbReference type="SAM" id="MobiDB-lite"/>
    </source>
</evidence>
<organism evidence="2 3">
    <name type="scientific">Scophthalmus maximus</name>
    <name type="common">Turbot</name>
    <name type="synonym">Psetta maxima</name>
    <dbReference type="NCBI Taxonomy" id="52904"/>
    <lineage>
        <taxon>Eukaryota</taxon>
        <taxon>Metazoa</taxon>
        <taxon>Chordata</taxon>
        <taxon>Craniata</taxon>
        <taxon>Vertebrata</taxon>
        <taxon>Euteleostomi</taxon>
        <taxon>Actinopterygii</taxon>
        <taxon>Neopterygii</taxon>
        <taxon>Teleostei</taxon>
        <taxon>Neoteleostei</taxon>
        <taxon>Acanthomorphata</taxon>
        <taxon>Carangaria</taxon>
        <taxon>Pleuronectiformes</taxon>
        <taxon>Pleuronectoidei</taxon>
        <taxon>Scophthalmidae</taxon>
        <taxon>Scophthalmus</taxon>
    </lineage>
</organism>
<feature type="compositionally biased region" description="Basic and acidic residues" evidence="1">
    <location>
        <begin position="161"/>
        <end position="180"/>
    </location>
</feature>
<sequence>MFCYTVRTDVVMEVCTKESKLKDTLDLDVSHLSLIPGAAANQRPPERRAVITSAEQAAVGRNKERRPSLSLRRLLSPDRPASVDTLLRKVTRARRILRNSIKHFVVSARFRLLTGRHARMNGADHVSRQFRVRVTSRRETHKTSRLSWSFKKNPKTVQPVESRESRRGISEDRCRRKEPSSGRWSLESDSPSGTQRGVVPPWAEKSPAASFYQGPTVLLLCP</sequence>
<evidence type="ECO:0000313" key="3">
    <source>
        <dbReference type="Proteomes" id="UP000438429"/>
    </source>
</evidence>
<name>A0A6A4S637_SCOMX</name>
<proteinExistence type="predicted"/>
<evidence type="ECO:0000313" key="2">
    <source>
        <dbReference type="EMBL" id="KAF0030666.1"/>
    </source>
</evidence>
<gene>
    <name evidence="2" type="ORF">F2P81_017397</name>
</gene>
<protein>
    <submittedName>
        <fullName evidence="2">Uncharacterized protein</fullName>
    </submittedName>
</protein>
<dbReference type="Proteomes" id="UP000438429">
    <property type="component" value="Unassembled WGS sequence"/>
</dbReference>
<feature type="region of interest" description="Disordered" evidence="1">
    <location>
        <begin position="152"/>
        <end position="208"/>
    </location>
</feature>
<comment type="caution">
    <text evidence="2">The sequence shown here is derived from an EMBL/GenBank/DDBJ whole genome shotgun (WGS) entry which is preliminary data.</text>
</comment>
<dbReference type="EMBL" id="VEVO01000015">
    <property type="protein sequence ID" value="KAF0030666.1"/>
    <property type="molecule type" value="Genomic_DNA"/>
</dbReference>
<reference evidence="2 3" key="1">
    <citation type="submission" date="2019-06" db="EMBL/GenBank/DDBJ databases">
        <title>Draft genomes of female and male turbot (Scophthalmus maximus).</title>
        <authorList>
            <person name="Xu H."/>
            <person name="Xu X.-W."/>
            <person name="Shao C."/>
            <person name="Chen S."/>
        </authorList>
    </citation>
    <scope>NUCLEOTIDE SEQUENCE [LARGE SCALE GENOMIC DNA]</scope>
    <source>
        <strain evidence="2">Ysfricsl-2016a</strain>
        <tissue evidence="2">Blood</tissue>
    </source>
</reference>
<dbReference type="AlphaFoldDB" id="A0A6A4S637"/>
<accession>A0A6A4S637</accession>